<evidence type="ECO:0000313" key="9">
    <source>
        <dbReference type="Proteomes" id="UP000186817"/>
    </source>
</evidence>
<evidence type="ECO:0000259" key="7">
    <source>
        <dbReference type="PROSITE" id="PS50222"/>
    </source>
</evidence>
<evidence type="ECO:0000256" key="2">
    <source>
        <dbReference type="ARBA" id="ARBA00022692"/>
    </source>
</evidence>
<dbReference type="PROSITE" id="PS00018">
    <property type="entry name" value="EF_HAND_1"/>
    <property type="match status" value="1"/>
</dbReference>
<comment type="caution">
    <text evidence="8">The sequence shown here is derived from an EMBL/GenBank/DDBJ whole genome shotgun (WGS) entry which is preliminary data.</text>
</comment>
<keyword evidence="2" id="KW-0812">Transmembrane</keyword>
<name>A0A1Q9EQA5_SYMMI</name>
<dbReference type="InterPro" id="IPR002048">
    <property type="entry name" value="EF_hand_dom"/>
</dbReference>
<dbReference type="Gene3D" id="2.130.10.30">
    <property type="entry name" value="Regulator of chromosome condensation 1/beta-lactamase-inhibitor protein II"/>
    <property type="match status" value="2"/>
</dbReference>
<keyword evidence="5" id="KW-1133">Transmembrane helix</keyword>
<dbReference type="AlphaFoldDB" id="A0A1Q9EQA5"/>
<protein>
    <submittedName>
        <fullName evidence="8">Putative E3 ubiquitin-protein ligase HERC1</fullName>
    </submittedName>
</protein>
<dbReference type="OrthoDB" id="61110at2759"/>
<dbReference type="GO" id="GO:0016020">
    <property type="term" value="C:membrane"/>
    <property type="evidence" value="ECO:0007669"/>
    <property type="project" value="UniProtKB-SubCell"/>
</dbReference>
<keyword evidence="4" id="KW-0106">Calcium</keyword>
<evidence type="ECO:0000256" key="5">
    <source>
        <dbReference type="ARBA" id="ARBA00022989"/>
    </source>
</evidence>
<evidence type="ECO:0000256" key="1">
    <source>
        <dbReference type="ARBA" id="ARBA00004141"/>
    </source>
</evidence>
<dbReference type="SUPFAM" id="SSF81324">
    <property type="entry name" value="Voltage-gated potassium channels"/>
    <property type="match status" value="1"/>
</dbReference>
<proteinExistence type="predicted"/>
<dbReference type="PANTHER" id="PTHR22870">
    <property type="entry name" value="REGULATOR OF CHROMOSOME CONDENSATION"/>
    <property type="match status" value="1"/>
</dbReference>
<accession>A0A1Q9EQA5</accession>
<dbReference type="Proteomes" id="UP000186817">
    <property type="component" value="Unassembled WGS sequence"/>
</dbReference>
<dbReference type="InterPro" id="IPR011992">
    <property type="entry name" value="EF-hand-dom_pair"/>
</dbReference>
<gene>
    <name evidence="8" type="primary">HERC1</name>
    <name evidence="8" type="ORF">AK812_SmicGene6792</name>
</gene>
<keyword evidence="9" id="KW-1185">Reference proteome</keyword>
<comment type="subcellular location">
    <subcellularLocation>
        <location evidence="1">Membrane</location>
        <topology evidence="1">Multi-pass membrane protein</topology>
    </subcellularLocation>
</comment>
<dbReference type="Gene3D" id="1.10.238.10">
    <property type="entry name" value="EF-hand"/>
    <property type="match status" value="1"/>
</dbReference>
<dbReference type="SUPFAM" id="SSF50985">
    <property type="entry name" value="RCC1/BLIP-II"/>
    <property type="match status" value="2"/>
</dbReference>
<evidence type="ECO:0000256" key="3">
    <source>
        <dbReference type="ARBA" id="ARBA00022737"/>
    </source>
</evidence>
<dbReference type="PANTHER" id="PTHR22870:SF360">
    <property type="entry name" value="ULTRAVIOLET-B RECEPTOR UVR8"/>
    <property type="match status" value="1"/>
</dbReference>
<keyword evidence="3" id="KW-0677">Repeat</keyword>
<dbReference type="InterPro" id="IPR027359">
    <property type="entry name" value="Volt_channel_dom_sf"/>
</dbReference>
<dbReference type="EMBL" id="LSRX01000094">
    <property type="protein sequence ID" value="OLQ09557.1"/>
    <property type="molecule type" value="Genomic_DNA"/>
</dbReference>
<keyword evidence="6" id="KW-0472">Membrane</keyword>
<dbReference type="InterPro" id="IPR018247">
    <property type="entry name" value="EF_Hand_1_Ca_BS"/>
</dbReference>
<dbReference type="SUPFAM" id="SSF47473">
    <property type="entry name" value="EF-hand"/>
    <property type="match status" value="1"/>
</dbReference>
<evidence type="ECO:0000256" key="4">
    <source>
        <dbReference type="ARBA" id="ARBA00022837"/>
    </source>
</evidence>
<dbReference type="GO" id="GO:0005509">
    <property type="term" value="F:calcium ion binding"/>
    <property type="evidence" value="ECO:0007669"/>
    <property type="project" value="InterPro"/>
</dbReference>
<dbReference type="CDD" id="cd00051">
    <property type="entry name" value="EFh"/>
    <property type="match status" value="1"/>
</dbReference>
<organism evidence="8 9">
    <name type="scientific">Symbiodinium microadriaticum</name>
    <name type="common">Dinoflagellate</name>
    <name type="synonym">Zooxanthella microadriatica</name>
    <dbReference type="NCBI Taxonomy" id="2951"/>
    <lineage>
        <taxon>Eukaryota</taxon>
        <taxon>Sar</taxon>
        <taxon>Alveolata</taxon>
        <taxon>Dinophyceae</taxon>
        <taxon>Suessiales</taxon>
        <taxon>Symbiodiniaceae</taxon>
        <taxon>Symbiodinium</taxon>
    </lineage>
</organism>
<evidence type="ECO:0000256" key="6">
    <source>
        <dbReference type="ARBA" id="ARBA00023136"/>
    </source>
</evidence>
<dbReference type="Gene3D" id="1.20.120.350">
    <property type="entry name" value="Voltage-gated potassium channels. Chain C"/>
    <property type="match status" value="1"/>
</dbReference>
<evidence type="ECO:0000313" key="8">
    <source>
        <dbReference type="EMBL" id="OLQ09557.1"/>
    </source>
</evidence>
<sequence length="959" mass="104485">MPPVQIQSTVSAFAAILGDGSVQCWGRPTHGGYTANAQERLRDVRQIHSTLQAFAAICGDGSVVTWGNAGFGGDSNVVQDALTNVVQIQHELQNVEQIQATVSAFAAIRQDGSVVTWGDDEAGGDSSLVQAQLRTVQCIQATEAAFAAIKKDGSVVTWGLDDSGGDSSSVQAQLWKVKHIQACGVGFAAILENGTVVCWGAEDILGITPTSQLVNVQSIGSQVNVQSIQASQLAFAAILDNGQVVTWGDRGGSSSRVQHQLQNVKEIHATDHLFAALLENGSVVTWNYNSPKPLPQLRNVLQIQAGRHSFAALKSDGSVVTWGHAHGDDDFADVQEQLKNVLCIQASYYGFAAVRAVLQRLRHPTARHPPLAADREGIADRCSTGHDIPPPGIDQLLPCCGGGWRGFALAWQPAVEDSYAQCAVHVSIMRGSKQEEAAIRLQGDPGKSRGHNLQKDRKVQKGSLCKDLTELHKRPVVRMILSSCGPASALDTIRTKKKGDVARRAEKKDWHPLCDCAGLHSNVKVQAQQHPLTVPMNYGTAECEASSQNAADHDVVKKFARQKDMLMNLTVQLTQSRYRKCSFRSGDSAPGRESYDSFVATPITESMDIQESVFAVGSGPEFMIEGEPVSRAAMGIEHIFESRITELLIIGCDGIASSRMSPGEAISELPIFLNLVLLGAEVDASSGLPLDVQLESFYVLNNILVSIFVVEVVLKISAYRSLRHKDLQNITRERASRCFGHLGLASGLLKSEADQMTGHLRVMRFARLVRALRGIRVIRLLRCLAFTISKSAGYISGLRTILFSIATWLQRAQPREFDLADFGFVLMQDVEFRLLSFLSERHSVGESMLTLFLSITGGVFCNMAIESARADKDMAILQQMRKHEAQVDSLRELFKEIDNDGSSVLTLPELKDNMANFMQSLEISTQEDVPTLCKNRSLLRTVIDADNSGEITLDEFVFG</sequence>
<dbReference type="PROSITE" id="PS50222">
    <property type="entry name" value="EF_HAND_2"/>
    <property type="match status" value="1"/>
</dbReference>
<dbReference type="InterPro" id="IPR051210">
    <property type="entry name" value="Ub_ligase/GEF_domain"/>
</dbReference>
<dbReference type="InterPro" id="IPR009091">
    <property type="entry name" value="RCC1/BLIP-II"/>
</dbReference>
<reference evidence="8 9" key="1">
    <citation type="submission" date="2016-02" db="EMBL/GenBank/DDBJ databases">
        <title>Genome analysis of coral dinoflagellate symbionts highlights evolutionary adaptations to a symbiotic lifestyle.</title>
        <authorList>
            <person name="Aranda M."/>
            <person name="Li Y."/>
            <person name="Liew Y.J."/>
            <person name="Baumgarten S."/>
            <person name="Simakov O."/>
            <person name="Wilson M."/>
            <person name="Piel J."/>
            <person name="Ashoor H."/>
            <person name="Bougouffa S."/>
            <person name="Bajic V.B."/>
            <person name="Ryu T."/>
            <person name="Ravasi T."/>
            <person name="Bayer T."/>
            <person name="Micklem G."/>
            <person name="Kim H."/>
            <person name="Bhak J."/>
            <person name="Lajeunesse T.C."/>
            <person name="Voolstra C.R."/>
        </authorList>
    </citation>
    <scope>NUCLEOTIDE SEQUENCE [LARGE SCALE GENOMIC DNA]</scope>
    <source>
        <strain evidence="8 9">CCMP2467</strain>
    </source>
</reference>
<feature type="domain" description="EF-hand" evidence="7">
    <location>
        <begin position="885"/>
        <end position="920"/>
    </location>
</feature>